<reference evidence="1" key="1">
    <citation type="submission" date="2019-07" db="EMBL/GenBank/DDBJ databases">
        <authorList>
            <person name="Weber M."/>
            <person name="Kostadinov I."/>
            <person name="Kostadinov D I."/>
        </authorList>
    </citation>
    <scope>NUCLEOTIDE SEQUENCE</scope>
    <source>
        <strain evidence="1">Gfbio:sag-sample-m06:053724c1-46a9-4a36-b237-ea2bf867836b</strain>
    </source>
</reference>
<accession>A0A7D9H6H3</accession>
<evidence type="ECO:0000313" key="1">
    <source>
        <dbReference type="EMBL" id="VUX56020.1"/>
    </source>
</evidence>
<sequence>MPADFSGFWARDYARGDDIIGVLQSAIYEIGKRRGHSDPAGPVASERDVARLMPLARLVELITRTDELTISQTEHEIFVERRDDFSLLCAFFDGVAKPTNSAFGKETCGWDGDRLISLQEFPDGLRVIHRFQTSKDRQQLRVTTTASSDTAPMPITVSRFFWRIQKRPGKFECIETLSMNRVCSTGRLAL</sequence>
<name>A0A7D9H6H3_9GAMM</name>
<protein>
    <submittedName>
        <fullName evidence="1">Uncharacterized protein</fullName>
    </submittedName>
</protein>
<gene>
    <name evidence="1" type="ORF">JTBM06_V1_230003</name>
</gene>
<organism evidence="1">
    <name type="scientific">uncultured Woeseiaceae bacterium</name>
    <dbReference type="NCBI Taxonomy" id="1983305"/>
    <lineage>
        <taxon>Bacteria</taxon>
        <taxon>Pseudomonadati</taxon>
        <taxon>Pseudomonadota</taxon>
        <taxon>Gammaproteobacteria</taxon>
        <taxon>Woeseiales</taxon>
        <taxon>Woeseiaceae</taxon>
        <taxon>environmental samples</taxon>
    </lineage>
</organism>
<dbReference type="AlphaFoldDB" id="A0A7D9H6H3"/>
<dbReference type="EMBL" id="LR633967">
    <property type="protein sequence ID" value="VUX56020.1"/>
    <property type="molecule type" value="Genomic_DNA"/>
</dbReference>
<proteinExistence type="predicted"/>